<dbReference type="EMBL" id="JACOGF010000004">
    <property type="protein sequence ID" value="MBC3917840.1"/>
    <property type="molecule type" value="Genomic_DNA"/>
</dbReference>
<keyword evidence="2" id="KW-1185">Reference proteome</keyword>
<protein>
    <recommendedName>
        <fullName evidence="3">Glycosyl transferase family 2</fullName>
    </recommendedName>
</protein>
<dbReference type="SUPFAM" id="SSF53448">
    <property type="entry name" value="Nucleotide-diphospho-sugar transferases"/>
    <property type="match status" value="1"/>
</dbReference>
<dbReference type="RefSeq" id="WP_186947075.1">
    <property type="nucleotide sequence ID" value="NZ_JACOGF010000004.1"/>
</dbReference>
<organism evidence="1 2">
    <name type="scientific">Undibacterium hunanense</name>
    <dbReference type="NCBI Taxonomy" id="2762292"/>
    <lineage>
        <taxon>Bacteria</taxon>
        <taxon>Pseudomonadati</taxon>
        <taxon>Pseudomonadota</taxon>
        <taxon>Betaproteobacteria</taxon>
        <taxon>Burkholderiales</taxon>
        <taxon>Oxalobacteraceae</taxon>
        <taxon>Undibacterium</taxon>
    </lineage>
</organism>
<proteinExistence type="predicted"/>
<accession>A0ABR6ZPN2</accession>
<evidence type="ECO:0000313" key="2">
    <source>
        <dbReference type="Proteomes" id="UP000650424"/>
    </source>
</evidence>
<evidence type="ECO:0008006" key="3">
    <source>
        <dbReference type="Google" id="ProtNLM"/>
    </source>
</evidence>
<dbReference type="InterPro" id="IPR029044">
    <property type="entry name" value="Nucleotide-diphossugar_trans"/>
</dbReference>
<reference evidence="1 2" key="1">
    <citation type="submission" date="2020-08" db="EMBL/GenBank/DDBJ databases">
        <title>Novel species isolated from subtropical streams in China.</title>
        <authorList>
            <person name="Lu H."/>
        </authorList>
    </citation>
    <scope>NUCLEOTIDE SEQUENCE [LARGE SCALE GENOMIC DNA]</scope>
    <source>
        <strain evidence="1 2">CY18W</strain>
    </source>
</reference>
<dbReference type="Gene3D" id="3.90.550.10">
    <property type="entry name" value="Spore Coat Polysaccharide Biosynthesis Protein SpsA, Chain A"/>
    <property type="match status" value="1"/>
</dbReference>
<comment type="caution">
    <text evidence="1">The sequence shown here is derived from an EMBL/GenBank/DDBJ whole genome shotgun (WGS) entry which is preliminary data.</text>
</comment>
<sequence>MSELVVLTTYFNPCRYTSRRQNYDAFMKGMRNAGVTCITVECAFGDAPFELPAALDVLQVRSSTLLWQKERLLNLAASWLPVSCRYVAWLDCDILFDNKNWARELVAVLRQYPVAQVWKTCLRQPQDGSAGGVANEQPDRVTSFAAVMQAQPASLQAGRYDSHGHTGYGWAMRRSLFDSTGLYEAAISGSADHFMAHAIYGDYNFCIQNALKHDHAQITHLQAWGQRFYQQVQGQLGVVSGEIRHLWHGDARHRRYFLRMHDITDLGFNPWTDLSMRVGRPLEWHAEMHKPGLRQYFVNYFQSRREDGDNHEKASHAETQC</sequence>
<gene>
    <name evidence="1" type="ORF">H8L32_10180</name>
</gene>
<dbReference type="Proteomes" id="UP000650424">
    <property type="component" value="Unassembled WGS sequence"/>
</dbReference>
<name>A0ABR6ZPN2_9BURK</name>
<evidence type="ECO:0000313" key="1">
    <source>
        <dbReference type="EMBL" id="MBC3917840.1"/>
    </source>
</evidence>